<evidence type="ECO:0000313" key="3">
    <source>
        <dbReference type="EMBL" id="CBJ28303.1"/>
    </source>
</evidence>
<dbReference type="Proteomes" id="UP000002630">
    <property type="component" value="Linkage Group LG22"/>
</dbReference>
<gene>
    <name evidence="3" type="ORF">Esi_0098_0048</name>
</gene>
<evidence type="ECO:0000256" key="1">
    <source>
        <dbReference type="SAM" id="MobiDB-lite"/>
    </source>
</evidence>
<proteinExistence type="predicted"/>
<evidence type="ECO:0000259" key="2">
    <source>
        <dbReference type="Pfam" id="PF17123"/>
    </source>
</evidence>
<feature type="compositionally biased region" description="Gly residues" evidence="1">
    <location>
        <begin position="50"/>
        <end position="65"/>
    </location>
</feature>
<accession>D7G9G3</accession>
<sequence>MATTFSGCWPWWPMRRARRSEREAPRGVSRKVKSRFTTVRMPAQVSSAGPAGGGKPHSPCGGGSGGEEKSSASYAAVGAVAGLETGRDGESSGGKHPSQQKDDGDSQPAAAVAVKVRKGGLFGVLRRTTVGGGADDDVVHVPAGEICVICMEPFQANDVLEVLLCQHMYHQSS</sequence>
<dbReference type="SUPFAM" id="SSF57850">
    <property type="entry name" value="RING/U-box"/>
    <property type="match status" value="1"/>
</dbReference>
<dbReference type="InterPro" id="IPR001841">
    <property type="entry name" value="Znf_RING"/>
</dbReference>
<reference evidence="3 4" key="1">
    <citation type="journal article" date="2010" name="Nature">
        <title>The Ectocarpus genome and the independent evolution of multicellularity in brown algae.</title>
        <authorList>
            <person name="Cock J.M."/>
            <person name="Sterck L."/>
            <person name="Rouze P."/>
            <person name="Scornet D."/>
            <person name="Allen A.E."/>
            <person name="Amoutzias G."/>
            <person name="Anthouard V."/>
            <person name="Artiguenave F."/>
            <person name="Aury J.M."/>
            <person name="Badger J.H."/>
            <person name="Beszteri B."/>
            <person name="Billiau K."/>
            <person name="Bonnet E."/>
            <person name="Bothwell J.H."/>
            <person name="Bowler C."/>
            <person name="Boyen C."/>
            <person name="Brownlee C."/>
            <person name="Carrano C.J."/>
            <person name="Charrier B."/>
            <person name="Cho G.Y."/>
            <person name="Coelho S.M."/>
            <person name="Collen J."/>
            <person name="Corre E."/>
            <person name="Da Silva C."/>
            <person name="Delage L."/>
            <person name="Delaroque N."/>
            <person name="Dittami S.M."/>
            <person name="Doulbeau S."/>
            <person name="Elias M."/>
            <person name="Farnham G."/>
            <person name="Gachon C.M."/>
            <person name="Gschloessl B."/>
            <person name="Heesch S."/>
            <person name="Jabbari K."/>
            <person name="Jubin C."/>
            <person name="Kawai H."/>
            <person name="Kimura K."/>
            <person name="Kloareg B."/>
            <person name="Kupper F.C."/>
            <person name="Lang D."/>
            <person name="Le Bail A."/>
            <person name="Leblanc C."/>
            <person name="Lerouge P."/>
            <person name="Lohr M."/>
            <person name="Lopez P.J."/>
            <person name="Martens C."/>
            <person name="Maumus F."/>
            <person name="Michel G."/>
            <person name="Miranda-Saavedra D."/>
            <person name="Morales J."/>
            <person name="Moreau H."/>
            <person name="Motomura T."/>
            <person name="Nagasato C."/>
            <person name="Napoli C.A."/>
            <person name="Nelson D.R."/>
            <person name="Nyvall-Collen P."/>
            <person name="Peters A.F."/>
            <person name="Pommier C."/>
            <person name="Potin P."/>
            <person name="Poulain J."/>
            <person name="Quesneville H."/>
            <person name="Read B."/>
            <person name="Rensing S.A."/>
            <person name="Ritter A."/>
            <person name="Rousvoal S."/>
            <person name="Samanta M."/>
            <person name="Samson G."/>
            <person name="Schroeder D.C."/>
            <person name="Segurens B."/>
            <person name="Strittmatter M."/>
            <person name="Tonon T."/>
            <person name="Tregear J.W."/>
            <person name="Valentin K."/>
            <person name="von Dassow P."/>
            <person name="Yamagishi T."/>
            <person name="Van de Peer Y."/>
            <person name="Wincker P."/>
        </authorList>
    </citation>
    <scope>NUCLEOTIDE SEQUENCE [LARGE SCALE GENOMIC DNA]</scope>
    <source>
        <strain evidence="4">Ec32 / CCAP1310/4</strain>
    </source>
</reference>
<dbReference type="OrthoDB" id="8062037at2759"/>
<evidence type="ECO:0000313" key="4">
    <source>
        <dbReference type="Proteomes" id="UP000002630"/>
    </source>
</evidence>
<keyword evidence="4" id="KW-1185">Reference proteome</keyword>
<organism evidence="3 4">
    <name type="scientific">Ectocarpus siliculosus</name>
    <name type="common">Brown alga</name>
    <name type="synonym">Conferva siliculosa</name>
    <dbReference type="NCBI Taxonomy" id="2880"/>
    <lineage>
        <taxon>Eukaryota</taxon>
        <taxon>Sar</taxon>
        <taxon>Stramenopiles</taxon>
        <taxon>Ochrophyta</taxon>
        <taxon>PX clade</taxon>
        <taxon>Phaeophyceae</taxon>
        <taxon>Ectocarpales</taxon>
        <taxon>Ectocarpaceae</taxon>
        <taxon>Ectocarpus</taxon>
    </lineage>
</organism>
<dbReference type="AlphaFoldDB" id="D7G9G3"/>
<protein>
    <recommendedName>
        <fullName evidence="2">RING-type domain-containing protein</fullName>
    </recommendedName>
</protein>
<feature type="region of interest" description="Disordered" evidence="1">
    <location>
        <begin position="15"/>
        <end position="109"/>
    </location>
</feature>
<feature type="domain" description="RING-type" evidence="2">
    <location>
        <begin position="147"/>
        <end position="171"/>
    </location>
</feature>
<dbReference type="Gene3D" id="3.30.40.10">
    <property type="entry name" value="Zinc/RING finger domain, C3HC4 (zinc finger)"/>
    <property type="match status" value="1"/>
</dbReference>
<dbReference type="InterPro" id="IPR013083">
    <property type="entry name" value="Znf_RING/FYVE/PHD"/>
</dbReference>
<name>D7G9G3_ECTSI</name>
<dbReference type="Pfam" id="PF17123">
    <property type="entry name" value="zf-RING_11"/>
    <property type="match status" value="1"/>
</dbReference>
<dbReference type="EMBL" id="FN649222">
    <property type="protein sequence ID" value="CBJ28303.1"/>
    <property type="molecule type" value="Genomic_DNA"/>
</dbReference>
<feature type="compositionally biased region" description="Low complexity" evidence="1">
    <location>
        <begin position="71"/>
        <end position="82"/>
    </location>
</feature>
<dbReference type="InParanoid" id="D7G9G3"/>
<dbReference type="EMBL" id="FN649747">
    <property type="protein sequence ID" value="CBJ28303.1"/>
    <property type="molecule type" value="Genomic_DNA"/>
</dbReference>